<dbReference type="HOGENOM" id="CLU_1709985_0_0_10"/>
<evidence type="ECO:0000313" key="1">
    <source>
        <dbReference type="EMBL" id="ABL65998.1"/>
    </source>
</evidence>
<proteinExistence type="predicted"/>
<sequence length="153" mass="17052">MDRATALLRLKSIQKPILLDGGYSKVGRTFFVLIDAGLITVDCRIYDPIIGPIEFSLDQYAEIKEIARESLSLAESDDLDPDEKLFLFNNGKPGVPYWAFQPHDEAALGEYLLSADKTEIEQAFVEQSLSLEVEAWDAQNDASLRAWAGKIVS</sequence>
<reference evidence="1 2" key="1">
    <citation type="submission" date="2006-12" db="EMBL/GenBank/DDBJ databases">
        <title>Complete sequence of Chlorobium phaeobacteroides DSM 266.</title>
        <authorList>
            <consortium name="US DOE Joint Genome Institute"/>
            <person name="Copeland A."/>
            <person name="Lucas S."/>
            <person name="Lapidus A."/>
            <person name="Barry K."/>
            <person name="Detter J.C."/>
            <person name="Glavina del Rio T."/>
            <person name="Hammon N."/>
            <person name="Israni S."/>
            <person name="Pitluck S."/>
            <person name="Goltsman E."/>
            <person name="Schmutz J."/>
            <person name="Larimer F."/>
            <person name="Land M."/>
            <person name="Hauser L."/>
            <person name="Mikhailova N."/>
            <person name="Li T."/>
            <person name="Overmann J."/>
            <person name="Bryant D.A."/>
            <person name="Richardson P."/>
        </authorList>
    </citation>
    <scope>NUCLEOTIDE SEQUENCE [LARGE SCALE GENOMIC DNA]</scope>
    <source>
        <strain evidence="1 2">DSM 266</strain>
    </source>
</reference>
<keyword evidence="2" id="KW-1185">Reference proteome</keyword>
<gene>
    <name evidence="1" type="ordered locus">Cpha266_1985</name>
</gene>
<dbReference type="RefSeq" id="WP_011745802.1">
    <property type="nucleotide sequence ID" value="NC_008639.1"/>
</dbReference>
<dbReference type="Proteomes" id="UP000008701">
    <property type="component" value="Chromosome"/>
</dbReference>
<accession>A1BHX1</accession>
<dbReference type="OrthoDB" id="594896at2"/>
<protein>
    <submittedName>
        <fullName evidence="1">Uncharacterized protein</fullName>
    </submittedName>
</protein>
<dbReference type="AlphaFoldDB" id="A1BHX1"/>
<name>A1BHX1_CHLPD</name>
<evidence type="ECO:0000313" key="2">
    <source>
        <dbReference type="Proteomes" id="UP000008701"/>
    </source>
</evidence>
<dbReference type="STRING" id="290317.Cpha266_1985"/>
<dbReference type="KEGG" id="cph:Cpha266_1985"/>
<organism evidence="1 2">
    <name type="scientific">Chlorobium phaeobacteroides (strain DSM 266 / SMG 266 / 2430)</name>
    <dbReference type="NCBI Taxonomy" id="290317"/>
    <lineage>
        <taxon>Bacteria</taxon>
        <taxon>Pseudomonadati</taxon>
        <taxon>Chlorobiota</taxon>
        <taxon>Chlorobiia</taxon>
        <taxon>Chlorobiales</taxon>
        <taxon>Chlorobiaceae</taxon>
        <taxon>Chlorobium/Pelodictyon group</taxon>
        <taxon>Chlorobium</taxon>
    </lineage>
</organism>
<dbReference type="EMBL" id="CP000492">
    <property type="protein sequence ID" value="ABL65998.1"/>
    <property type="molecule type" value="Genomic_DNA"/>
</dbReference>